<name>A0A9P1CF06_9DINO</name>
<feature type="transmembrane region" description="Helical" evidence="1">
    <location>
        <begin position="227"/>
        <end position="251"/>
    </location>
</feature>
<dbReference type="Proteomes" id="UP001152797">
    <property type="component" value="Unassembled WGS sequence"/>
</dbReference>
<evidence type="ECO:0000313" key="5">
    <source>
        <dbReference type="EMBL" id="CAL4777911.1"/>
    </source>
</evidence>
<evidence type="ECO:0000313" key="3">
    <source>
        <dbReference type="EMBL" id="CAI3990599.1"/>
    </source>
</evidence>
<evidence type="ECO:0000256" key="2">
    <source>
        <dbReference type="SAM" id="SignalP"/>
    </source>
</evidence>
<reference evidence="3" key="1">
    <citation type="submission" date="2022-10" db="EMBL/GenBank/DDBJ databases">
        <authorList>
            <person name="Chen Y."/>
            <person name="Dougan E. K."/>
            <person name="Chan C."/>
            <person name="Rhodes N."/>
            <person name="Thang M."/>
        </authorList>
    </citation>
    <scope>NUCLEOTIDE SEQUENCE</scope>
</reference>
<feature type="signal peptide" evidence="2">
    <location>
        <begin position="1"/>
        <end position="23"/>
    </location>
</feature>
<keyword evidence="1" id="KW-1133">Transmembrane helix</keyword>
<dbReference type="EMBL" id="CAMXCT020001494">
    <property type="protein sequence ID" value="CAL1143974.1"/>
    <property type="molecule type" value="Genomic_DNA"/>
</dbReference>
<keyword evidence="1" id="KW-0472">Membrane</keyword>
<organism evidence="3">
    <name type="scientific">Cladocopium goreaui</name>
    <dbReference type="NCBI Taxonomy" id="2562237"/>
    <lineage>
        <taxon>Eukaryota</taxon>
        <taxon>Sar</taxon>
        <taxon>Alveolata</taxon>
        <taxon>Dinophyceae</taxon>
        <taxon>Suessiales</taxon>
        <taxon>Symbiodiniaceae</taxon>
        <taxon>Cladocopium</taxon>
    </lineage>
</organism>
<evidence type="ECO:0000313" key="6">
    <source>
        <dbReference type="Proteomes" id="UP001152797"/>
    </source>
</evidence>
<dbReference type="EMBL" id="CAMXCT030001494">
    <property type="protein sequence ID" value="CAL4777911.1"/>
    <property type="molecule type" value="Genomic_DNA"/>
</dbReference>
<keyword evidence="2" id="KW-0732">Signal</keyword>
<reference evidence="4" key="2">
    <citation type="submission" date="2024-04" db="EMBL/GenBank/DDBJ databases">
        <authorList>
            <person name="Chen Y."/>
            <person name="Shah S."/>
            <person name="Dougan E. K."/>
            <person name="Thang M."/>
            <person name="Chan C."/>
        </authorList>
    </citation>
    <scope>NUCLEOTIDE SEQUENCE [LARGE SCALE GENOMIC DNA]</scope>
</reference>
<dbReference type="EMBL" id="CAMXCT010001494">
    <property type="protein sequence ID" value="CAI3990599.1"/>
    <property type="molecule type" value="Genomic_DNA"/>
</dbReference>
<dbReference type="OrthoDB" id="446642at2759"/>
<keyword evidence="6" id="KW-1185">Reference proteome</keyword>
<feature type="chain" id="PRO_5043270389" evidence="2">
    <location>
        <begin position="24"/>
        <end position="866"/>
    </location>
</feature>
<accession>A0A9P1CF06</accession>
<evidence type="ECO:0000256" key="1">
    <source>
        <dbReference type="SAM" id="Phobius"/>
    </source>
</evidence>
<dbReference type="AlphaFoldDB" id="A0A9P1CF06"/>
<keyword evidence="1" id="KW-0812">Transmembrane</keyword>
<evidence type="ECO:0000313" key="4">
    <source>
        <dbReference type="EMBL" id="CAL1143974.1"/>
    </source>
</evidence>
<proteinExistence type="predicted"/>
<gene>
    <name evidence="3" type="ORF">C1SCF055_LOCUS17573</name>
</gene>
<protein>
    <submittedName>
        <fullName evidence="5">CUB and sushi domain-containing protein 1</fullName>
    </submittedName>
</protein>
<comment type="caution">
    <text evidence="3">The sequence shown here is derived from an EMBL/GenBank/DDBJ whole genome shotgun (WGS) entry which is preliminary data.</text>
</comment>
<sequence>MWPTQVVFLQIFVISQMQALVASRAVTEIRQIYGRYEFVMYGADVTHNYLTPNGFPRGLDKQYFDMSNFARLTDEEKDLACNIPFSQMQILVPILFIWTLTIVADLRRCGDLFVRLILSTPSITSMKDAVVEGEGECEIVVGLTKEVKALLALTCMIPRWIIDVYLLWLGCRWLCATPNFGDLLLNSVALEFIVLLKDTLFIGVVPDRNKRATQNTLIQPWQKKEPANYRVFLSAFLLVFVSFSWVFYYIYRFQDSLAGSGLSLLQDKALLQALPEHVERAFAHELAELALVRPFASNQEIQGEACFGSRANVPARACFGGACPGRLDENPVASIAAANVQNSFRARCFREFHIEAANLTAAEDIYDSRGYAVRKDWVNGPNKVFRFILQSFLEKSFVSDYEAFFFMEFDSTPLRPFWLDQFYAEVFQYPRAAIRGSRYRGDSWDNFLHHIPNSLLYHMNGNAIYFLRHPWLRFLAQKLEEEAASENGSIAFDVRMAQLTLEAPTRSDLQTAWTQNVPEGENPYQDDSLLVGNYANTLLNDSFEPPEFVRHGALANILENLDNSLVTLAVQAFHQANATLLVESLSESDFGEVVVVSSVDFAPPGTGPSLRVVPATLPEHMALCDLAAAVHTEYLLFTDTYHFIPGPTHVLVNGSRPVLPYIPASSMFCTAYPECTTSLDQAENFYGVKLNYHHNKYETLFQTLLAREFCQSWSLAAAALGSFDSCDYQHGPTADDYIAWLISMDKPFDYMPKNKERVGWRQWSMLWNAHPPDQRGCSIYTESDALKRKQSIKECSLYIQDGDACNADENCTFRAIFEAGKCMSTSEFHLLPATMDARTSTWPAGGAEFAAQRVEKILGKEDSEDV</sequence>